<dbReference type="AlphaFoldDB" id="A0A2N5X7W1"/>
<keyword evidence="2 6" id="KW-0732">Signal</keyword>
<evidence type="ECO:0000256" key="6">
    <source>
        <dbReference type="SAM" id="SignalP"/>
    </source>
</evidence>
<feature type="signal peptide" evidence="6">
    <location>
        <begin position="1"/>
        <end position="27"/>
    </location>
</feature>
<dbReference type="CDD" id="cd02850">
    <property type="entry name" value="E_set_Cellulase_N"/>
    <property type="match status" value="1"/>
</dbReference>
<dbReference type="SUPFAM" id="SSF81296">
    <property type="entry name" value="E set domains"/>
    <property type="match status" value="1"/>
</dbReference>
<dbReference type="Pfam" id="PF03422">
    <property type="entry name" value="CBM_6"/>
    <property type="match status" value="3"/>
</dbReference>
<dbReference type="InterPro" id="IPR014756">
    <property type="entry name" value="Ig_E-set"/>
</dbReference>
<keyword evidence="9" id="KW-1185">Reference proteome</keyword>
<dbReference type="InterPro" id="IPR001701">
    <property type="entry name" value="Glyco_hydro_9"/>
</dbReference>
<dbReference type="InterPro" id="IPR012341">
    <property type="entry name" value="6hp_glycosidase-like_sf"/>
</dbReference>
<comment type="similarity">
    <text evidence="1">Belongs to the glycosyl hydrolase 9 (cellulase E) family.</text>
</comment>
<keyword evidence="3" id="KW-0119">Carbohydrate metabolism</keyword>
<dbReference type="OrthoDB" id="9808897at2"/>
<evidence type="ECO:0000256" key="3">
    <source>
        <dbReference type="ARBA" id="ARBA00023277"/>
    </source>
</evidence>
<dbReference type="Gene3D" id="2.60.40.10">
    <property type="entry name" value="Immunoglobulins"/>
    <property type="match status" value="1"/>
</dbReference>
<dbReference type="RefSeq" id="WP_101516886.1">
    <property type="nucleotide sequence ID" value="NZ_PKUS01000001.1"/>
</dbReference>
<dbReference type="Pfam" id="PF00759">
    <property type="entry name" value="Glyco_hydro_9"/>
    <property type="match status" value="1"/>
</dbReference>
<proteinExistence type="inferred from homology"/>
<dbReference type="InterPro" id="IPR006584">
    <property type="entry name" value="Cellulose-bd_IV"/>
</dbReference>
<feature type="domain" description="CBM6" evidence="7">
    <location>
        <begin position="280"/>
        <end position="405"/>
    </location>
</feature>
<evidence type="ECO:0000256" key="4">
    <source>
        <dbReference type="ARBA" id="ARBA00023326"/>
    </source>
</evidence>
<dbReference type="GO" id="GO:0008810">
    <property type="term" value="F:cellulase activity"/>
    <property type="evidence" value="ECO:0007669"/>
    <property type="project" value="InterPro"/>
</dbReference>
<evidence type="ECO:0000313" key="9">
    <source>
        <dbReference type="Proteomes" id="UP000235005"/>
    </source>
</evidence>
<feature type="domain" description="CBM6" evidence="7">
    <location>
        <begin position="22"/>
        <end position="152"/>
    </location>
</feature>
<dbReference type="InterPro" id="IPR008979">
    <property type="entry name" value="Galactose-bd-like_sf"/>
</dbReference>
<dbReference type="Pfam" id="PF02927">
    <property type="entry name" value="CelD_N"/>
    <property type="match status" value="1"/>
</dbReference>
<protein>
    <recommendedName>
        <fullName evidence="7">CBM6 domain-containing protein</fullName>
    </recommendedName>
</protein>
<dbReference type="GO" id="GO:0030246">
    <property type="term" value="F:carbohydrate binding"/>
    <property type="evidence" value="ECO:0007669"/>
    <property type="project" value="InterPro"/>
</dbReference>
<organism evidence="8 9">
    <name type="scientific">Pseudohalioglobus lutimaris</name>
    <dbReference type="NCBI Taxonomy" id="1737061"/>
    <lineage>
        <taxon>Bacteria</taxon>
        <taxon>Pseudomonadati</taxon>
        <taxon>Pseudomonadota</taxon>
        <taxon>Gammaproteobacteria</taxon>
        <taxon>Cellvibrionales</taxon>
        <taxon>Halieaceae</taxon>
        <taxon>Pseudohalioglobus</taxon>
    </lineage>
</organism>
<feature type="region of interest" description="Disordered" evidence="5">
    <location>
        <begin position="662"/>
        <end position="685"/>
    </location>
</feature>
<evidence type="ECO:0000256" key="2">
    <source>
        <dbReference type="ARBA" id="ARBA00022729"/>
    </source>
</evidence>
<dbReference type="SUPFAM" id="SSF48208">
    <property type="entry name" value="Six-hairpin glycosidases"/>
    <property type="match status" value="1"/>
</dbReference>
<dbReference type="SMART" id="SM00606">
    <property type="entry name" value="CBD_IV"/>
    <property type="match status" value="3"/>
</dbReference>
<feature type="chain" id="PRO_5014957079" description="CBM6 domain-containing protein" evidence="6">
    <location>
        <begin position="28"/>
        <end position="1034"/>
    </location>
</feature>
<evidence type="ECO:0000256" key="1">
    <source>
        <dbReference type="ARBA" id="ARBA00007072"/>
    </source>
</evidence>
<dbReference type="CDD" id="cd04084">
    <property type="entry name" value="CBM6_xylanase-like"/>
    <property type="match status" value="2"/>
</dbReference>
<gene>
    <name evidence="8" type="ORF">C0039_00030</name>
</gene>
<sequence>MSLSVRALLASTLIVGFAPGLVTAAFAQSLTHDAIRTLQAEARNGQSGTTTVNKHVTNISTGDWLRFDNVNLGAGFDSVTLRYSKSTAAAAGYELRLDSPTGPVLAEGPLEQTDGPTNYKSKRLAADSRSGTQSLFLRFTGPVDRVNWAQLGRAQRLIYQAEGADVFGGTVVSNRVVISDSPNEYIAFTNDRRGQGFKRLRVRYARGVTGDAGMDVHFGSLNTPAVASIPLPSTGSFETFRVRGVNFNETLTAGRSDVFFKFRGDGDVDVDWVDMRRQPLTTELFPGNRSAASNMNFFFGPGGGGSSAGVDGNPAWLRFNNVSLSYNPEITVSYARGSSLPMTMEVRNGGPNGKLYGTVNLPNTGSYDNYTDATVKLTNDPQGFRNIVLVFKGYGGTNLQSFEINRLSEGDGGVPMLGEVDLDHLLVDQFGYKPGMTKVAVIRDGITGFGSSTAENYVPGRTLQVINAATGRQVFSGNRTVRNGGGEQAFSGDRAWWFNFSQVNTPGEYYIYDAENDARSATFEIGDDVYDEVLKTAFRTFLYQRSGFDKSTVETSPWADTASHLGPNQDQDARFWNTSQSANRKDLRGGWYDAGDLNKYTNWTANYILCMLHAYRDTPDVWGDDFDMPNSGNGISDMLDEIRWGVESLVRHQQSNGSVISVLESSDDNSPPSSNTGQSRYGPPTTSATLSAAAAFAFASKVFDDAGVFPTLASDLEQRAIDAYSWAQRNPAVKFCNESNGVAAGEQEDGFSGNCGNNDLSYQQQRRRIAAIYLYDLTRIASYQNYISNNWRNAKFNAGFVQPDVSDEQTAFMYYTSISGGNRGLKNSIRTALDNAFSFGFGNYDTGWATGDDIYRAYMVNDYANDPDQLGFVGFGSNRAVSHRGVMYQQMNTFGLGPNNAEENKRSASGYLHYIHGVNPFGLVYLSNMDTFGAERSADEFYHTWFNDGTDFDNARTSLFGPAPGFLLGGPNPNYAAAKKQAAGLAGQPPLKVFRQSNQRISQSGVDLTPWELNENSNGYQIAYLRLLASIADD</sequence>
<dbReference type="PROSITE" id="PS51175">
    <property type="entry name" value="CBM6"/>
    <property type="match status" value="3"/>
</dbReference>
<evidence type="ECO:0000313" key="8">
    <source>
        <dbReference type="EMBL" id="PLW70558.1"/>
    </source>
</evidence>
<keyword evidence="4" id="KW-0624">Polysaccharide degradation</keyword>
<dbReference type="SUPFAM" id="SSF49785">
    <property type="entry name" value="Galactose-binding domain-like"/>
    <property type="match status" value="3"/>
</dbReference>
<accession>A0A2N5X7W1</accession>
<name>A0A2N5X7W1_9GAMM</name>
<evidence type="ECO:0000259" key="7">
    <source>
        <dbReference type="PROSITE" id="PS51175"/>
    </source>
</evidence>
<comment type="caution">
    <text evidence="8">The sequence shown here is derived from an EMBL/GenBank/DDBJ whole genome shotgun (WGS) entry which is preliminary data.</text>
</comment>
<dbReference type="GO" id="GO:0000272">
    <property type="term" value="P:polysaccharide catabolic process"/>
    <property type="evidence" value="ECO:0007669"/>
    <property type="project" value="UniProtKB-KW"/>
</dbReference>
<dbReference type="Gene3D" id="1.50.10.10">
    <property type="match status" value="1"/>
</dbReference>
<dbReference type="InterPro" id="IPR013783">
    <property type="entry name" value="Ig-like_fold"/>
</dbReference>
<dbReference type="Gene3D" id="2.60.120.260">
    <property type="entry name" value="Galactose-binding domain-like"/>
    <property type="match status" value="3"/>
</dbReference>
<feature type="domain" description="CBM6" evidence="7">
    <location>
        <begin position="157"/>
        <end position="276"/>
    </location>
</feature>
<dbReference type="InterPro" id="IPR008928">
    <property type="entry name" value="6-hairpin_glycosidase_sf"/>
</dbReference>
<evidence type="ECO:0000256" key="5">
    <source>
        <dbReference type="SAM" id="MobiDB-lite"/>
    </source>
</evidence>
<reference evidence="8 9" key="1">
    <citation type="submission" date="2018-01" db="EMBL/GenBank/DDBJ databases">
        <title>The draft genome sequence of Halioglobus lutimaris HF004.</title>
        <authorList>
            <person name="Du Z.-J."/>
            <person name="Shi M.-J."/>
        </authorList>
    </citation>
    <scope>NUCLEOTIDE SEQUENCE [LARGE SCALE GENOMIC DNA]</scope>
    <source>
        <strain evidence="8 9">HF004</strain>
    </source>
</reference>
<dbReference type="InterPro" id="IPR004197">
    <property type="entry name" value="Cellulase_Ig-like"/>
</dbReference>
<dbReference type="InterPro" id="IPR005084">
    <property type="entry name" value="CBM6"/>
</dbReference>
<dbReference type="Proteomes" id="UP000235005">
    <property type="component" value="Unassembled WGS sequence"/>
</dbReference>
<dbReference type="EMBL" id="PKUS01000001">
    <property type="protein sequence ID" value="PLW70558.1"/>
    <property type="molecule type" value="Genomic_DNA"/>
</dbReference>